<dbReference type="Pfam" id="PF06426">
    <property type="entry name" value="SATase_N"/>
    <property type="match status" value="1"/>
</dbReference>
<dbReference type="eggNOG" id="COG1045">
    <property type="taxonomic scope" value="Bacteria"/>
</dbReference>
<feature type="domain" description="Serine acetyltransferase N-terminal" evidence="10">
    <location>
        <begin position="14"/>
        <end position="118"/>
    </location>
</feature>
<dbReference type="InterPro" id="IPR001451">
    <property type="entry name" value="Hexapep"/>
</dbReference>
<evidence type="ECO:0000256" key="9">
    <source>
        <dbReference type="ARBA" id="ARBA00049486"/>
    </source>
</evidence>
<dbReference type="InterPro" id="IPR042122">
    <property type="entry name" value="Ser_AcTrfase_N_sf"/>
</dbReference>
<dbReference type="GO" id="GO:0006535">
    <property type="term" value="P:cysteine biosynthetic process from serine"/>
    <property type="evidence" value="ECO:0007669"/>
    <property type="project" value="InterPro"/>
</dbReference>
<gene>
    <name evidence="11" type="ORF">M2A_2570</name>
</gene>
<keyword evidence="7" id="KW-0677">Repeat</keyword>
<dbReference type="UniPathway" id="UPA00136">
    <property type="reaction ID" value="UER00199"/>
</dbReference>
<dbReference type="CDD" id="cd03354">
    <property type="entry name" value="LbH_SAT"/>
    <property type="match status" value="1"/>
</dbReference>
<proteinExistence type="inferred from homology"/>
<dbReference type="SMART" id="SM00971">
    <property type="entry name" value="SATase_N"/>
    <property type="match status" value="1"/>
</dbReference>
<dbReference type="EC" id="2.3.1.30" evidence="3"/>
<dbReference type="Gene3D" id="1.10.3130.10">
    <property type="entry name" value="serine acetyltransferase, domain 1"/>
    <property type="match status" value="1"/>
</dbReference>
<evidence type="ECO:0000256" key="8">
    <source>
        <dbReference type="ARBA" id="ARBA00023315"/>
    </source>
</evidence>
<evidence type="ECO:0000313" key="11">
    <source>
        <dbReference type="EMBL" id="GAK46071.1"/>
    </source>
</evidence>
<name>A0A081BDF3_9HYPH</name>
<protein>
    <recommendedName>
        <fullName evidence="4">Serine acetyltransferase</fullName>
        <ecNumber evidence="3">2.3.1.30</ecNumber>
    </recommendedName>
</protein>
<evidence type="ECO:0000256" key="3">
    <source>
        <dbReference type="ARBA" id="ARBA00013266"/>
    </source>
</evidence>
<evidence type="ECO:0000256" key="7">
    <source>
        <dbReference type="ARBA" id="ARBA00022737"/>
    </source>
</evidence>
<dbReference type="Proteomes" id="UP000028702">
    <property type="component" value="Unassembled WGS sequence"/>
</dbReference>
<dbReference type="RefSeq" id="WP_045448274.1">
    <property type="nucleotide sequence ID" value="NZ_BBIO01000014.1"/>
</dbReference>
<dbReference type="FunFam" id="2.160.10.10:FF:000002">
    <property type="entry name" value="Serine acetyltransferase"/>
    <property type="match status" value="1"/>
</dbReference>
<dbReference type="InterPro" id="IPR005881">
    <property type="entry name" value="Ser_O-AcTrfase"/>
</dbReference>
<evidence type="ECO:0000256" key="6">
    <source>
        <dbReference type="ARBA" id="ARBA00022679"/>
    </source>
</evidence>
<dbReference type="PROSITE" id="PS00101">
    <property type="entry name" value="HEXAPEP_TRANSFERASES"/>
    <property type="match status" value="1"/>
</dbReference>
<dbReference type="AlphaFoldDB" id="A0A081BDF3"/>
<comment type="catalytic activity">
    <reaction evidence="9">
        <text>L-serine + acetyl-CoA = O-acetyl-L-serine + CoA</text>
        <dbReference type="Rhea" id="RHEA:24560"/>
        <dbReference type="ChEBI" id="CHEBI:33384"/>
        <dbReference type="ChEBI" id="CHEBI:57287"/>
        <dbReference type="ChEBI" id="CHEBI:57288"/>
        <dbReference type="ChEBI" id="CHEBI:58340"/>
        <dbReference type="EC" id="2.3.1.30"/>
    </reaction>
</comment>
<dbReference type="NCBIfam" id="NF041874">
    <property type="entry name" value="EPS_EpsC"/>
    <property type="match status" value="1"/>
</dbReference>
<keyword evidence="8" id="KW-0012">Acyltransferase</keyword>
<sequence>MSRPIEQVESCDPIWQRLQEEAREMAASEPVLASYIYGTVLNHDSFDEMLSFHVARKLSSEEVSAMVLREVFEDVLKANPDIAAACRADMSAVFDRDPACHAYIQPLLFFKGFNAIQAHRFAHELWTGGRKAMALFIQSRVSELFAVDIHPAARFGRGIMMDHATGVVIGETAVVGDDVSMLHGVNLGGTGKESGDRHPKVGNGVLLGADAKILGNLTIGDCARVGAGSVVLQDVPANCTVAGIPAKVVGCAGCERPSRAMDHVIREEDKPKEK</sequence>
<dbReference type="Gene3D" id="2.160.10.10">
    <property type="entry name" value="Hexapeptide repeat proteins"/>
    <property type="match status" value="1"/>
</dbReference>
<comment type="pathway">
    <text evidence="1">Amino-acid biosynthesis; L-cysteine biosynthesis; L-cysteine from L-serine: step 1/2.</text>
</comment>
<dbReference type="STRING" id="1333998.M2A_2570"/>
<evidence type="ECO:0000256" key="5">
    <source>
        <dbReference type="ARBA" id="ARBA00022605"/>
    </source>
</evidence>
<keyword evidence="5" id="KW-0028">Amino-acid biosynthesis</keyword>
<evidence type="ECO:0000256" key="4">
    <source>
        <dbReference type="ARBA" id="ARBA00018522"/>
    </source>
</evidence>
<reference evidence="11 12" key="1">
    <citation type="submission" date="2014-07" db="EMBL/GenBank/DDBJ databases">
        <title>Tepidicaulis marinum gen. nov., sp. nov., a novel marine bacterium denitrifying nitrate to nitrous oxide strictly under microaerobic conditions.</title>
        <authorList>
            <person name="Takeuchi M."/>
            <person name="Yamagishi T."/>
            <person name="Kamagata Y."/>
            <person name="Oshima K."/>
            <person name="Hattori M."/>
            <person name="Katayama T."/>
            <person name="Hanada S."/>
            <person name="Tamaki H."/>
            <person name="Marumo K."/>
            <person name="Maeda H."/>
            <person name="Nedachi M."/>
            <person name="Iwasaki W."/>
            <person name="Suwa Y."/>
            <person name="Sakata S."/>
        </authorList>
    </citation>
    <scope>NUCLEOTIDE SEQUENCE [LARGE SCALE GENOMIC DNA]</scope>
    <source>
        <strain evidence="11 12">MA2</strain>
    </source>
</reference>
<keyword evidence="12" id="KW-1185">Reference proteome</keyword>
<dbReference type="InterPro" id="IPR045304">
    <property type="entry name" value="LbH_SAT"/>
</dbReference>
<dbReference type="SUPFAM" id="SSF51161">
    <property type="entry name" value="Trimeric LpxA-like enzymes"/>
    <property type="match status" value="1"/>
</dbReference>
<comment type="similarity">
    <text evidence="2">Belongs to the transferase hexapeptide repeat family.</text>
</comment>
<dbReference type="InterPro" id="IPR011004">
    <property type="entry name" value="Trimer_LpxA-like_sf"/>
</dbReference>
<comment type="caution">
    <text evidence="11">The sequence shown here is derived from an EMBL/GenBank/DDBJ whole genome shotgun (WGS) entry which is preliminary data.</text>
</comment>
<dbReference type="GO" id="GO:0005737">
    <property type="term" value="C:cytoplasm"/>
    <property type="evidence" value="ECO:0007669"/>
    <property type="project" value="InterPro"/>
</dbReference>
<dbReference type="InterPro" id="IPR053376">
    <property type="entry name" value="Serine_acetyltransferase"/>
</dbReference>
<evidence type="ECO:0000313" key="12">
    <source>
        <dbReference type="Proteomes" id="UP000028702"/>
    </source>
</evidence>
<dbReference type="Pfam" id="PF00132">
    <property type="entry name" value="Hexapep"/>
    <property type="match status" value="1"/>
</dbReference>
<organism evidence="11 12">
    <name type="scientific">Tepidicaulis marinus</name>
    <dbReference type="NCBI Taxonomy" id="1333998"/>
    <lineage>
        <taxon>Bacteria</taxon>
        <taxon>Pseudomonadati</taxon>
        <taxon>Pseudomonadota</taxon>
        <taxon>Alphaproteobacteria</taxon>
        <taxon>Hyphomicrobiales</taxon>
        <taxon>Parvibaculaceae</taxon>
        <taxon>Tepidicaulis</taxon>
    </lineage>
</organism>
<evidence type="ECO:0000256" key="1">
    <source>
        <dbReference type="ARBA" id="ARBA00004876"/>
    </source>
</evidence>
<keyword evidence="6 11" id="KW-0808">Transferase</keyword>
<dbReference type="InterPro" id="IPR018357">
    <property type="entry name" value="Hexapep_transf_CS"/>
</dbReference>
<dbReference type="EMBL" id="BBIO01000014">
    <property type="protein sequence ID" value="GAK46071.1"/>
    <property type="molecule type" value="Genomic_DNA"/>
</dbReference>
<dbReference type="NCBIfam" id="TIGR01172">
    <property type="entry name" value="cysE"/>
    <property type="match status" value="1"/>
</dbReference>
<dbReference type="InterPro" id="IPR010493">
    <property type="entry name" value="Ser_AcTrfase_N"/>
</dbReference>
<dbReference type="GO" id="GO:0009001">
    <property type="term" value="F:serine O-acetyltransferase activity"/>
    <property type="evidence" value="ECO:0007669"/>
    <property type="project" value="UniProtKB-EC"/>
</dbReference>
<evidence type="ECO:0000259" key="10">
    <source>
        <dbReference type="SMART" id="SM00971"/>
    </source>
</evidence>
<dbReference type="PANTHER" id="PTHR42811">
    <property type="entry name" value="SERINE ACETYLTRANSFERASE"/>
    <property type="match status" value="1"/>
</dbReference>
<accession>A0A081BDF3</accession>
<evidence type="ECO:0000256" key="2">
    <source>
        <dbReference type="ARBA" id="ARBA00007274"/>
    </source>
</evidence>